<dbReference type="InterPro" id="IPR058917">
    <property type="entry name" value="RESC6_dom"/>
</dbReference>
<name>A0ABP0HN07_9DINO</name>
<sequence>MASFYPKKQEGPLDPGRVAASLRQAVSRQENLRDRAPRGPPTPGQLLHRALIAKENSSEDVLRIAEENMNELDANSCATAIHKVAQLCRRKSAAAVGRDPRLQKLITLAVPLTGSWSSRQLCHVAWSMAAISMGSRSKQLLDPVCEAFTTKAWEGVPQDLSTFAWSLAALLVESPAFDVAMRVSMERLGEFGVQDLAISAWSVTKLLHPDRRPLLTAIAKESTQKLKDFGGRNISSLSWAYATAQHRDLPLFEALTSECAARIGELGAQELPITLWALAVSGYPSDSVFQAASQQAADCVGAMDVSHICNIVWAVARAGPRDEPLFSALADAVIRRVSELEPLHVANLCWAFANVARADEINDLRKPGMRHVSLFQSLGRRVSRLAGELLPQHHASILWAFASCEVKDGVSALIDHMFPAMQARPGSYDGRQAAGMLWSLAVLREPHQPLMDFLIHEVCHTGTEGLIRDGPAHLASIVWATARFSKPNPLVAQALSAAPRRLAAELAGGAAELSEGRRQNIAAVVRSMYELGLSSTARTLLDELEALGLLSPGIEAWAAWLWGAFAVQDLQLEVRAWAGLSESCEGSARSFALNAAAARAVAAGSLPLARWALDLLEEEGESDAISNLLRPKVGLGLLRHLRASSRGEYSQELSLVLRLCQEPRARLSEDDELLRHGAGARGAALDAAVMATVRKRVVLELGSGLGAATLRVAKALESAHVRLWHSSRSSVARSIQSAWQLPFVGEKLSRAPSLRVFRWTSVLAEQNSSCHN</sequence>
<accession>A0ABP0HN07</accession>
<evidence type="ECO:0000313" key="3">
    <source>
        <dbReference type="EMBL" id="CAK8991515.1"/>
    </source>
</evidence>
<dbReference type="EMBL" id="CAXAMN010000936">
    <property type="protein sequence ID" value="CAK8991515.1"/>
    <property type="molecule type" value="Genomic_DNA"/>
</dbReference>
<feature type="domain" description="RNA-editing substrate-binding complex 6 protein" evidence="2">
    <location>
        <begin position="180"/>
        <end position="408"/>
    </location>
</feature>
<evidence type="ECO:0000313" key="4">
    <source>
        <dbReference type="Proteomes" id="UP001642484"/>
    </source>
</evidence>
<proteinExistence type="predicted"/>
<dbReference type="Pfam" id="PF26188">
    <property type="entry name" value="RESC6"/>
    <property type="match status" value="1"/>
</dbReference>
<comment type="caution">
    <text evidence="3">The sequence shown here is derived from an EMBL/GenBank/DDBJ whole genome shotgun (WGS) entry which is preliminary data.</text>
</comment>
<dbReference type="PANTHER" id="PTHR21228">
    <property type="entry name" value="FAST LEU-RICH DOMAIN-CONTAINING"/>
    <property type="match status" value="1"/>
</dbReference>
<gene>
    <name evidence="3" type="ORF">CCMP2556_LOCUS2489</name>
</gene>
<protein>
    <recommendedName>
        <fullName evidence="2">RNA-editing substrate-binding complex 6 protein domain-containing protein</fullName>
    </recommendedName>
</protein>
<reference evidence="3 4" key="1">
    <citation type="submission" date="2024-02" db="EMBL/GenBank/DDBJ databases">
        <authorList>
            <person name="Chen Y."/>
            <person name="Shah S."/>
            <person name="Dougan E. K."/>
            <person name="Thang M."/>
            <person name="Chan C."/>
        </authorList>
    </citation>
    <scope>NUCLEOTIDE SEQUENCE [LARGE SCALE GENOMIC DNA]</scope>
</reference>
<evidence type="ECO:0000256" key="1">
    <source>
        <dbReference type="SAM" id="MobiDB-lite"/>
    </source>
</evidence>
<evidence type="ECO:0000259" key="2">
    <source>
        <dbReference type="Pfam" id="PF26188"/>
    </source>
</evidence>
<keyword evidence="4" id="KW-1185">Reference proteome</keyword>
<dbReference type="PANTHER" id="PTHR21228:SF40">
    <property type="entry name" value="LD45607P"/>
    <property type="match status" value="1"/>
</dbReference>
<dbReference type="InterPro" id="IPR050870">
    <property type="entry name" value="FAST_kinase"/>
</dbReference>
<dbReference type="Proteomes" id="UP001642484">
    <property type="component" value="Unassembled WGS sequence"/>
</dbReference>
<organism evidence="3 4">
    <name type="scientific">Durusdinium trenchii</name>
    <dbReference type="NCBI Taxonomy" id="1381693"/>
    <lineage>
        <taxon>Eukaryota</taxon>
        <taxon>Sar</taxon>
        <taxon>Alveolata</taxon>
        <taxon>Dinophyceae</taxon>
        <taxon>Suessiales</taxon>
        <taxon>Symbiodiniaceae</taxon>
        <taxon>Durusdinium</taxon>
    </lineage>
</organism>
<feature type="region of interest" description="Disordered" evidence="1">
    <location>
        <begin position="24"/>
        <end position="45"/>
    </location>
</feature>